<feature type="transmembrane region" description="Helical" evidence="2">
    <location>
        <begin position="1613"/>
        <end position="1634"/>
    </location>
</feature>
<gene>
    <name evidence="3" type="ORF">BOVATA_009210</name>
</gene>
<feature type="compositionally biased region" description="Polar residues" evidence="1">
    <location>
        <begin position="924"/>
        <end position="936"/>
    </location>
</feature>
<feature type="compositionally biased region" description="Polar residues" evidence="1">
    <location>
        <begin position="676"/>
        <end position="689"/>
    </location>
</feature>
<dbReference type="EMBL" id="BDSA01000001">
    <property type="protein sequence ID" value="GBE59428.1"/>
    <property type="molecule type" value="Genomic_DNA"/>
</dbReference>
<sequence>MKPNTDGIKLTSLRDCFMFLYWLHKGGGRNKLGEVAQTMHGRIGDYCKSQQVTKEQIESHLSSFLGHVSTFYEMLVREDFPQEALASGASMPPNPSADDIFTALLECLPKFLAAIYYLWYCVSHTFESLGGGGWKDDCPGWEKGRWYGLRNNWGGDLQAYLRSSDTNEYRVIPSSFNKDEVRDGWSYSGYSRGYSMVTPLKKIFEKKDDTAQNVFRDVFATSVLTTTSGTQISNTANALALVNLFCEIVVEEDENGNDWLRSNLDKVRGNLEKIQQFESEHDDHAHEFASLPKHHNMLQEYYAELGPHFTKNLFPYGFTFYGEKEYLRENAPYEDLRKEWDGAIFELKREGGGLAELKSILDGKGCTAPRPPPKPRPRPAPAPRPPRPARPAPPPQPSRASGGRTIGPRLLGDWSYVGSRASGARGGSERGKGPHSRGGGSGARSDRGRGPGPRGRPNARGTQVSTSTGRTMSTQPRLLQHQNNPQPHSQHPLPAAPSALRGPSPPAEIHPTSEPLVSPAPTHDHSSVSSSSSSSSSVTDVGGTGLGPQAAASGHSQRSGKNLALNRDSNPGIPGQHSDLGVSAGEGGAPSTGGHSKDTVSTASKPVATLSIDLPQVQSSPRDVQSAGHKSDPGRTGSSSPQANSSHDGAPGSIGTPVGPVPDPDSMVASVIHPALSSNARQAQNSNVQSPDSLSSRDHLSDDAQNLKDQAHSSNPTQKHPQGPQQKLTSGATTTSAVSRAGPGVGGGSGGGGGSAGGTDGDSQVDIHSGKPSHTSQLSVQPHAPTLSAPGSLSSDITGPPGDMGLTLQSPPQVNPQGQTGDASGHSPAAIPQPDVPDSPGDSDAAVTRAQQRVDTRDNGPPGQPGPTPSVPPSPPSAPPPTTAAEPSTPQSTPHGLMKSQDLHDPGAMQTLDPSLKGDADSSGPLNQQVASSPTVSHDPAGKSTSGSPHLTSGTPTISQHDAVHGAVLTQPSSVSGSRPSSIAVSPSGGGQNADDHASLSDPALPHAKLSMGIPRTHPMTSPGLPLGQEIGGAAGSGSPGATIGDPNLQNRQTTDNNLGSSGTSMNSGSNASREIPPKTPMPDPAEFQLEIDKLYTPDMIYGADKIQGEALPAAEHKKIVSPYDTYSNIPTQAPLRDKFYPENLEFLTEDLCLPSWITQTPKDSFADVPVTELFPSEVPCTVRDMLRWLVGIRNPKHLDIMKRCIEKVFRGVTDVIHGEVKLSVNGSHITADNVIDTIHLAAVFAASVLSTIEPAWKGNTTLSATLKRKDSGKPQDPDCCALLCQLRDYVYACCHQLAFLRSQCSRVCQQGGWQDCPYGRDIKTPSPLQAFLIDAPDSKFETHPFDPCNICLQSRVKMGFTKEDFSKDSKDGKHISTILTPSCGGDDPQLTLSSYLNCLTRRTPRTTGEIVSFFHNFGNELHDVSSSFSSLGSALSSQHDDCPGWDCLKEADLHAVQDLRGSAPPTANHDKDHPKTLSTLLGCGIDNAKCSQLLSPITHRAYSLYSSTFVHHYLSWTVYLPDRLWESLLKLQDDLENLQCHDSDSKLKPLHQCDKALPLLYSHGFTPPEAKSQPSLTCSELITKLEEVVAGEPIAGLVTAMDLFLYRIRAPFLFTLVTLWLIARLYIAHSLLYRMDVLLIRSHLLTTRASHLIDVKALLAGSRRMLSLYKDVDYFDDDLD</sequence>
<feature type="compositionally biased region" description="Pro residues" evidence="1">
    <location>
        <begin position="369"/>
        <end position="397"/>
    </location>
</feature>
<evidence type="ECO:0000256" key="1">
    <source>
        <dbReference type="SAM" id="MobiDB-lite"/>
    </source>
</evidence>
<dbReference type="Proteomes" id="UP000236319">
    <property type="component" value="Unassembled WGS sequence"/>
</dbReference>
<keyword evidence="2" id="KW-0812">Transmembrane</keyword>
<feature type="compositionally biased region" description="Gly residues" evidence="1">
    <location>
        <begin position="743"/>
        <end position="760"/>
    </location>
</feature>
<feature type="compositionally biased region" description="Pro residues" evidence="1">
    <location>
        <begin position="862"/>
        <end position="882"/>
    </location>
</feature>
<feature type="compositionally biased region" description="Low complexity" evidence="1">
    <location>
        <begin position="883"/>
        <end position="894"/>
    </location>
</feature>
<organism evidence="3 4">
    <name type="scientific">Babesia ovata</name>
    <dbReference type="NCBI Taxonomy" id="189622"/>
    <lineage>
        <taxon>Eukaryota</taxon>
        <taxon>Sar</taxon>
        <taxon>Alveolata</taxon>
        <taxon>Apicomplexa</taxon>
        <taxon>Aconoidasida</taxon>
        <taxon>Piroplasmida</taxon>
        <taxon>Babesiidae</taxon>
        <taxon>Babesia</taxon>
    </lineage>
</organism>
<proteinExistence type="predicted"/>
<feature type="compositionally biased region" description="Gly residues" evidence="1">
    <location>
        <begin position="1030"/>
        <end position="1039"/>
    </location>
</feature>
<feature type="compositionally biased region" description="Low complexity" evidence="1">
    <location>
        <begin position="527"/>
        <end position="538"/>
    </location>
</feature>
<keyword evidence="2" id="KW-0472">Membrane</keyword>
<accession>A0A2H6K8X5</accession>
<name>A0A2H6K8X5_9APIC</name>
<evidence type="ECO:0000313" key="3">
    <source>
        <dbReference type="EMBL" id="GBE59428.1"/>
    </source>
</evidence>
<dbReference type="RefSeq" id="XP_028865671.1">
    <property type="nucleotide sequence ID" value="XM_029009838.1"/>
</dbReference>
<comment type="caution">
    <text evidence="3">The sequence shown here is derived from an EMBL/GenBank/DDBJ whole genome shotgun (WGS) entry which is preliminary data.</text>
</comment>
<evidence type="ECO:0000256" key="2">
    <source>
        <dbReference type="SAM" id="Phobius"/>
    </source>
</evidence>
<protein>
    <submittedName>
        <fullName evidence="3">Ribosome binding protein</fullName>
    </submittedName>
</protein>
<reference evidence="3 4" key="1">
    <citation type="journal article" date="2017" name="BMC Genomics">
        <title>Whole-genome assembly of Babesia ovata and comparative genomics between closely related pathogens.</title>
        <authorList>
            <person name="Yamagishi J."/>
            <person name="Asada M."/>
            <person name="Hakimi H."/>
            <person name="Tanaka T.Q."/>
            <person name="Sugimoto C."/>
            <person name="Kawazu S."/>
        </authorList>
    </citation>
    <scope>NUCLEOTIDE SEQUENCE [LARGE SCALE GENOMIC DNA]</scope>
    <source>
        <strain evidence="3 4">Miyake</strain>
    </source>
</reference>
<feature type="compositionally biased region" description="Polar residues" evidence="1">
    <location>
        <begin position="636"/>
        <end position="647"/>
    </location>
</feature>
<keyword evidence="2" id="KW-1133">Transmembrane helix</keyword>
<feature type="compositionally biased region" description="Basic and acidic residues" evidence="1">
    <location>
        <begin position="695"/>
        <end position="711"/>
    </location>
</feature>
<feature type="compositionally biased region" description="Low complexity" evidence="1">
    <location>
        <begin position="1057"/>
        <end position="1073"/>
    </location>
</feature>
<feature type="compositionally biased region" description="Low complexity" evidence="1">
    <location>
        <begin position="972"/>
        <end position="987"/>
    </location>
</feature>
<feature type="compositionally biased region" description="Polar residues" evidence="1">
    <location>
        <begin position="462"/>
        <end position="477"/>
    </location>
</feature>
<feature type="region of interest" description="Disordered" evidence="1">
    <location>
        <begin position="361"/>
        <end position="1083"/>
    </location>
</feature>
<dbReference type="GeneID" id="39873198"/>
<keyword evidence="4" id="KW-1185">Reference proteome</keyword>
<feature type="compositionally biased region" description="Polar residues" evidence="1">
    <location>
        <begin position="807"/>
        <end position="822"/>
    </location>
</feature>
<feature type="compositionally biased region" description="Polar residues" evidence="1">
    <location>
        <begin position="712"/>
        <end position="735"/>
    </location>
</feature>
<dbReference type="VEuPathDB" id="PiroplasmaDB:BOVATA_009210"/>
<feature type="compositionally biased region" description="Polar residues" evidence="1">
    <location>
        <begin position="943"/>
        <end position="960"/>
    </location>
</feature>
<feature type="compositionally biased region" description="Low complexity" evidence="1">
    <location>
        <begin position="479"/>
        <end position="493"/>
    </location>
</feature>
<evidence type="ECO:0000313" key="4">
    <source>
        <dbReference type="Proteomes" id="UP000236319"/>
    </source>
</evidence>